<dbReference type="AlphaFoldDB" id="A0A914AMX3"/>
<evidence type="ECO:0000256" key="3">
    <source>
        <dbReference type="ARBA" id="ARBA00022692"/>
    </source>
</evidence>
<protein>
    <recommendedName>
        <fullName evidence="10">Transmembrane protein 129</fullName>
    </recommendedName>
</protein>
<reference evidence="8" key="1">
    <citation type="submission" date="2022-11" db="UniProtKB">
        <authorList>
            <consortium name="EnsemblMetazoa"/>
        </authorList>
    </citation>
    <scope>IDENTIFICATION</scope>
</reference>
<feature type="transmembrane region" description="Helical" evidence="6">
    <location>
        <begin position="93"/>
        <end position="116"/>
    </location>
</feature>
<dbReference type="GO" id="GO:0016020">
    <property type="term" value="C:membrane"/>
    <property type="evidence" value="ECO:0007669"/>
    <property type="project" value="UniProtKB-SubCell"/>
</dbReference>
<dbReference type="OMA" id="KFATGPP"/>
<feature type="chain" id="PRO_5038324121" description="Transmembrane protein 129" evidence="7">
    <location>
        <begin position="31"/>
        <end position="367"/>
    </location>
</feature>
<dbReference type="GO" id="GO:0061630">
    <property type="term" value="F:ubiquitin protein ligase activity"/>
    <property type="evidence" value="ECO:0007669"/>
    <property type="project" value="InterPro"/>
</dbReference>
<evidence type="ECO:0000256" key="4">
    <source>
        <dbReference type="ARBA" id="ARBA00022989"/>
    </source>
</evidence>
<sequence length="367" mass="41818">MVEMSQEFIFTLVYLLICMCLVFPPTEVRSAGLTLQNVLSAWLGSEDMQLIQYHIKKSTAAAALHSALPLGYFVGLGFACPKLDLFLIHELGLWWQTYLVASTAIWLSTWLLCYYWSRNKWGNHPIAKALHFQGNNSAWTHVAARINQEFRRIDKFTTGPPDMRVIVTDSWVMKTWAYGLNVAYQPDCHLNLLWTEEHAISHESRAGVQYLAMQVISANAHIKPFEIRLLSSDYKDLRDKLTVPVVNARNVVIQQTLTDRFLEAFRQQVHRNPPFVPAPGSLAPDNCIGCLQTRSNVKLVKLCEEGQGGDCVQCFCRPMWCLECMCKWFASRQNQSQPESWLGSKSPCPTCRSKFCMLDVCFIPSVQ</sequence>
<keyword evidence="3 6" id="KW-0812">Transmembrane</keyword>
<organism evidence="8 9">
    <name type="scientific">Patiria miniata</name>
    <name type="common">Bat star</name>
    <name type="synonym">Asterina miniata</name>
    <dbReference type="NCBI Taxonomy" id="46514"/>
    <lineage>
        <taxon>Eukaryota</taxon>
        <taxon>Metazoa</taxon>
        <taxon>Echinodermata</taxon>
        <taxon>Eleutherozoa</taxon>
        <taxon>Asterozoa</taxon>
        <taxon>Asteroidea</taxon>
        <taxon>Valvatacea</taxon>
        <taxon>Valvatida</taxon>
        <taxon>Asterinidae</taxon>
        <taxon>Patiria</taxon>
    </lineage>
</organism>
<evidence type="ECO:0000256" key="1">
    <source>
        <dbReference type="ARBA" id="ARBA00004141"/>
    </source>
</evidence>
<dbReference type="GO" id="GO:0016567">
    <property type="term" value="P:protein ubiquitination"/>
    <property type="evidence" value="ECO:0007669"/>
    <property type="project" value="InterPro"/>
</dbReference>
<dbReference type="PANTHER" id="PTHR31322">
    <property type="entry name" value="E3 UBIQUITIN-PROTEIN LIGASE TM129"/>
    <property type="match status" value="1"/>
</dbReference>
<dbReference type="EnsemblMetazoa" id="XM_038209164.1">
    <property type="protein sequence ID" value="XP_038065092.1"/>
    <property type="gene ID" value="LOC119735459"/>
</dbReference>
<dbReference type="Proteomes" id="UP000887568">
    <property type="component" value="Unplaced"/>
</dbReference>
<dbReference type="EnsemblMetazoa" id="XM_038209171.1">
    <property type="protein sequence ID" value="XP_038065099.1"/>
    <property type="gene ID" value="LOC119735459"/>
</dbReference>
<evidence type="ECO:0000313" key="8">
    <source>
        <dbReference type="EnsemblMetazoa" id="XP_038065092.1"/>
    </source>
</evidence>
<dbReference type="PANTHER" id="PTHR31322:SF2">
    <property type="entry name" value="E3 UBIQUITIN-PROTEIN LIGASE TM129"/>
    <property type="match status" value="1"/>
</dbReference>
<evidence type="ECO:0000256" key="5">
    <source>
        <dbReference type="ARBA" id="ARBA00023136"/>
    </source>
</evidence>
<feature type="signal peptide" evidence="7">
    <location>
        <begin position="1"/>
        <end position="30"/>
    </location>
</feature>
<dbReference type="RefSeq" id="XP_038065099.1">
    <property type="nucleotide sequence ID" value="XM_038209171.1"/>
</dbReference>
<dbReference type="EnsemblMetazoa" id="XM_038209186.1">
    <property type="protein sequence ID" value="XP_038065114.1"/>
    <property type="gene ID" value="LOC119735459"/>
</dbReference>
<keyword evidence="4 6" id="KW-1133">Transmembrane helix</keyword>
<keyword evidence="5 6" id="KW-0472">Membrane</keyword>
<comment type="similarity">
    <text evidence="2">Belongs to the TMEM129 family.</text>
</comment>
<comment type="subcellular location">
    <subcellularLocation>
        <location evidence="1">Membrane</location>
        <topology evidence="1">Multi-pass membrane protein</topology>
    </subcellularLocation>
</comment>
<dbReference type="EnsemblMetazoa" id="XM_038209178.1">
    <property type="protein sequence ID" value="XP_038065106.1"/>
    <property type="gene ID" value="LOC119735459"/>
</dbReference>
<keyword evidence="7" id="KW-0732">Signal</keyword>
<dbReference type="OrthoDB" id="10055027at2759"/>
<dbReference type="RefSeq" id="XP_038065092.1">
    <property type="nucleotide sequence ID" value="XM_038209164.1"/>
</dbReference>
<evidence type="ECO:0000256" key="7">
    <source>
        <dbReference type="SAM" id="SignalP"/>
    </source>
</evidence>
<accession>A0A914AMX3</accession>
<dbReference type="RefSeq" id="XP_038065106.1">
    <property type="nucleotide sequence ID" value="XM_038209178.1"/>
</dbReference>
<evidence type="ECO:0008006" key="10">
    <source>
        <dbReference type="Google" id="ProtNLM"/>
    </source>
</evidence>
<dbReference type="InterPro" id="IPR018801">
    <property type="entry name" value="TM129"/>
</dbReference>
<evidence type="ECO:0000256" key="6">
    <source>
        <dbReference type="SAM" id="Phobius"/>
    </source>
</evidence>
<dbReference type="Pfam" id="PF10272">
    <property type="entry name" value="Tmpp129"/>
    <property type="match status" value="1"/>
</dbReference>
<evidence type="ECO:0000313" key="9">
    <source>
        <dbReference type="Proteomes" id="UP000887568"/>
    </source>
</evidence>
<evidence type="ECO:0000256" key="2">
    <source>
        <dbReference type="ARBA" id="ARBA00007332"/>
    </source>
</evidence>
<name>A0A914AMX3_PATMI</name>
<dbReference type="GeneID" id="119735459"/>
<dbReference type="CTD" id="92305"/>
<dbReference type="GO" id="GO:0005783">
    <property type="term" value="C:endoplasmic reticulum"/>
    <property type="evidence" value="ECO:0007669"/>
    <property type="project" value="TreeGrafter"/>
</dbReference>
<proteinExistence type="inferred from homology"/>
<dbReference type="RefSeq" id="XP_038065114.1">
    <property type="nucleotide sequence ID" value="XM_038209186.1"/>
</dbReference>
<keyword evidence="9" id="KW-1185">Reference proteome</keyword>